<dbReference type="CDD" id="cd02947">
    <property type="entry name" value="TRX_family"/>
    <property type="match status" value="1"/>
</dbReference>
<evidence type="ECO:0000259" key="5">
    <source>
        <dbReference type="PROSITE" id="PS51352"/>
    </source>
</evidence>
<name>A0A8J4BRU2_9CHLO</name>
<protein>
    <recommendedName>
        <fullName evidence="5">Thioredoxin domain-containing protein</fullName>
    </recommendedName>
</protein>
<dbReference type="Proteomes" id="UP000747399">
    <property type="component" value="Unassembled WGS sequence"/>
</dbReference>
<comment type="caution">
    <text evidence="6">The sequence shown here is derived from an EMBL/GenBank/DDBJ whole genome shotgun (WGS) entry which is preliminary data.</text>
</comment>
<dbReference type="InterPro" id="IPR005746">
    <property type="entry name" value="Thioredoxin"/>
</dbReference>
<dbReference type="InterPro" id="IPR036249">
    <property type="entry name" value="Thioredoxin-like_sf"/>
</dbReference>
<dbReference type="InterPro" id="IPR013766">
    <property type="entry name" value="Thioredoxin_domain"/>
</dbReference>
<dbReference type="AlphaFoldDB" id="A0A8J4BRU2"/>
<keyword evidence="2" id="KW-0249">Electron transport</keyword>
<keyword evidence="7" id="KW-1185">Reference proteome</keyword>
<evidence type="ECO:0000313" key="6">
    <source>
        <dbReference type="EMBL" id="GIL66757.1"/>
    </source>
</evidence>
<evidence type="ECO:0000256" key="2">
    <source>
        <dbReference type="ARBA" id="ARBA00022982"/>
    </source>
</evidence>
<proteinExistence type="predicted"/>
<keyword evidence="3" id="KW-1015">Disulfide bond</keyword>
<accession>A0A8J4BRU2</accession>
<evidence type="ECO:0000256" key="3">
    <source>
        <dbReference type="ARBA" id="ARBA00023157"/>
    </source>
</evidence>
<keyword evidence="4" id="KW-0676">Redox-active center</keyword>
<dbReference type="EMBL" id="BNCO01000090">
    <property type="protein sequence ID" value="GIL66757.1"/>
    <property type="molecule type" value="Genomic_DNA"/>
</dbReference>
<dbReference type="SUPFAM" id="SSF52833">
    <property type="entry name" value="Thioredoxin-like"/>
    <property type="match status" value="1"/>
</dbReference>
<keyword evidence="1" id="KW-0813">Transport</keyword>
<dbReference type="InterPro" id="IPR017937">
    <property type="entry name" value="Thioredoxin_CS"/>
</dbReference>
<dbReference type="PANTHER" id="PTHR45663:SF15">
    <property type="entry name" value="THIOREDOXIN Y1, CHLOROPLASTIC"/>
    <property type="match status" value="1"/>
</dbReference>
<gene>
    <name evidence="6" type="ORF">Vafri_20257</name>
</gene>
<dbReference type="GO" id="GO:0005737">
    <property type="term" value="C:cytoplasm"/>
    <property type="evidence" value="ECO:0007669"/>
    <property type="project" value="TreeGrafter"/>
</dbReference>
<dbReference type="GO" id="GO:0015035">
    <property type="term" value="F:protein-disulfide reductase activity"/>
    <property type="evidence" value="ECO:0007669"/>
    <property type="project" value="InterPro"/>
</dbReference>
<reference evidence="6" key="1">
    <citation type="journal article" date="2021" name="Proc. Natl. Acad. Sci. U.S.A.">
        <title>Three genomes in the algal genus Volvox reveal the fate of a haploid sex-determining region after a transition to homothallism.</title>
        <authorList>
            <person name="Yamamoto K."/>
            <person name="Hamaji T."/>
            <person name="Kawai-Toyooka H."/>
            <person name="Matsuzaki R."/>
            <person name="Takahashi F."/>
            <person name="Nishimura Y."/>
            <person name="Kawachi M."/>
            <person name="Noguchi H."/>
            <person name="Minakuchi Y."/>
            <person name="Umen J.G."/>
            <person name="Toyoda A."/>
            <person name="Nozaki H."/>
        </authorList>
    </citation>
    <scope>NUCLEOTIDE SEQUENCE</scope>
    <source>
        <strain evidence="6">NIES-3780</strain>
    </source>
</reference>
<dbReference type="NCBIfam" id="TIGR01068">
    <property type="entry name" value="thioredoxin"/>
    <property type="match status" value="1"/>
</dbReference>
<evidence type="ECO:0000256" key="4">
    <source>
        <dbReference type="ARBA" id="ARBA00023284"/>
    </source>
</evidence>
<dbReference type="Gene3D" id="3.40.30.10">
    <property type="entry name" value="Glutaredoxin"/>
    <property type="match status" value="1"/>
</dbReference>
<dbReference type="PANTHER" id="PTHR45663">
    <property type="entry name" value="GEO12009P1"/>
    <property type="match status" value="1"/>
</dbReference>
<dbReference type="PROSITE" id="PS00194">
    <property type="entry name" value="THIOREDOXIN_1"/>
    <property type="match status" value="1"/>
</dbReference>
<evidence type="ECO:0000313" key="7">
    <source>
        <dbReference type="Proteomes" id="UP000747399"/>
    </source>
</evidence>
<organism evidence="6 7">
    <name type="scientific">Volvox africanus</name>
    <dbReference type="NCBI Taxonomy" id="51714"/>
    <lineage>
        <taxon>Eukaryota</taxon>
        <taxon>Viridiplantae</taxon>
        <taxon>Chlorophyta</taxon>
        <taxon>core chlorophytes</taxon>
        <taxon>Chlorophyceae</taxon>
        <taxon>CS clade</taxon>
        <taxon>Chlamydomonadales</taxon>
        <taxon>Volvocaceae</taxon>
        <taxon>Volvox</taxon>
    </lineage>
</organism>
<sequence>MHLVHRNHSTALAVATPPSRPAFLRPISALPNVRASLAAAAVSSSTRPKELGPSEARLSTSSTLQGPLYAAPQSHVSSWMPACFPPRRWRRVMAAAQKQQFSSFEDMLSRSDLPLLVDFYATWCGPCQIMSPILSSVASKLKGRLQVAKIDTDRYPTIASKHGVQALPTIALFVRGKIVFRFEGVLTEAQLMERLTYYLAAAGAGSGATHN</sequence>
<feature type="domain" description="Thioredoxin" evidence="5">
    <location>
        <begin position="49"/>
        <end position="200"/>
    </location>
</feature>
<dbReference type="Pfam" id="PF00085">
    <property type="entry name" value="Thioredoxin"/>
    <property type="match status" value="1"/>
</dbReference>
<dbReference type="PROSITE" id="PS51352">
    <property type="entry name" value="THIOREDOXIN_2"/>
    <property type="match status" value="1"/>
</dbReference>
<dbReference type="PRINTS" id="PR00421">
    <property type="entry name" value="THIOREDOXIN"/>
</dbReference>
<dbReference type="FunFam" id="3.40.30.10:FF:000001">
    <property type="entry name" value="Thioredoxin"/>
    <property type="match status" value="1"/>
</dbReference>
<evidence type="ECO:0000256" key="1">
    <source>
        <dbReference type="ARBA" id="ARBA00022448"/>
    </source>
</evidence>